<proteinExistence type="predicted"/>
<dbReference type="Proteomes" id="UP001595539">
    <property type="component" value="Unassembled WGS sequence"/>
</dbReference>
<comment type="caution">
    <text evidence="1">The sequence shown here is derived from an EMBL/GenBank/DDBJ whole genome shotgun (WGS) entry which is preliminary data.</text>
</comment>
<evidence type="ECO:0000313" key="2">
    <source>
        <dbReference type="Proteomes" id="UP001595539"/>
    </source>
</evidence>
<dbReference type="RefSeq" id="WP_377764035.1">
    <property type="nucleotide sequence ID" value="NZ_JBHRXY010000039.1"/>
</dbReference>
<sequence length="54" mass="6036">MVETILQYFETYADEEGVLTVEVREHGLWVPNPVRGLPPQFIGLARLPAGVAKQ</sequence>
<protein>
    <submittedName>
        <fullName evidence="1">Uncharacterized protein</fullName>
    </submittedName>
</protein>
<dbReference type="EMBL" id="JBHRXY010000039">
    <property type="protein sequence ID" value="MFC3631699.1"/>
    <property type="molecule type" value="Genomic_DNA"/>
</dbReference>
<reference evidence="2" key="1">
    <citation type="journal article" date="2019" name="Int. J. Syst. Evol. Microbiol.">
        <title>The Global Catalogue of Microorganisms (GCM) 10K type strain sequencing project: providing services to taxonomists for standard genome sequencing and annotation.</title>
        <authorList>
            <consortium name="The Broad Institute Genomics Platform"/>
            <consortium name="The Broad Institute Genome Sequencing Center for Infectious Disease"/>
            <person name="Wu L."/>
            <person name="Ma J."/>
        </authorList>
    </citation>
    <scope>NUCLEOTIDE SEQUENCE [LARGE SCALE GENOMIC DNA]</scope>
    <source>
        <strain evidence="2">KCTC 42473</strain>
    </source>
</reference>
<name>A0ABV7U980_9RHOB</name>
<accession>A0ABV7U980</accession>
<gene>
    <name evidence="1" type="ORF">ACFOM8_19930</name>
</gene>
<evidence type="ECO:0000313" key="1">
    <source>
        <dbReference type="EMBL" id="MFC3631699.1"/>
    </source>
</evidence>
<organism evidence="1 2">
    <name type="scientific">Paracoccus angustae</name>
    <dbReference type="NCBI Taxonomy" id="1671480"/>
    <lineage>
        <taxon>Bacteria</taxon>
        <taxon>Pseudomonadati</taxon>
        <taxon>Pseudomonadota</taxon>
        <taxon>Alphaproteobacteria</taxon>
        <taxon>Rhodobacterales</taxon>
        <taxon>Paracoccaceae</taxon>
        <taxon>Paracoccus</taxon>
    </lineage>
</organism>
<keyword evidence="2" id="KW-1185">Reference proteome</keyword>